<evidence type="ECO:0000256" key="1">
    <source>
        <dbReference type="SAM" id="MobiDB-lite"/>
    </source>
</evidence>
<organism evidence="2 3">
    <name type="scientific">Actinokineospora spheciospongiae</name>
    <dbReference type="NCBI Taxonomy" id="909613"/>
    <lineage>
        <taxon>Bacteria</taxon>
        <taxon>Bacillati</taxon>
        <taxon>Actinomycetota</taxon>
        <taxon>Actinomycetes</taxon>
        <taxon>Pseudonocardiales</taxon>
        <taxon>Pseudonocardiaceae</taxon>
        <taxon>Actinokineospora</taxon>
    </lineage>
</organism>
<proteinExistence type="predicted"/>
<comment type="caution">
    <text evidence="2">The sequence shown here is derived from an EMBL/GenBank/DDBJ whole genome shotgun (WGS) entry which is preliminary data.</text>
</comment>
<evidence type="ECO:0000313" key="3">
    <source>
        <dbReference type="Proteomes" id="UP000019277"/>
    </source>
</evidence>
<accession>W7J434</accession>
<protein>
    <submittedName>
        <fullName evidence="2">Uncharacterized protein</fullName>
    </submittedName>
</protein>
<dbReference type="Proteomes" id="UP000019277">
    <property type="component" value="Unassembled WGS sequence"/>
</dbReference>
<evidence type="ECO:0000313" key="2">
    <source>
        <dbReference type="EMBL" id="EWC63772.1"/>
    </source>
</evidence>
<reference evidence="2 3" key="1">
    <citation type="journal article" date="2014" name="Genome Announc.">
        <title>Draft Genome Sequence of the Antitrypanosomally Active Sponge-Associated Bacterium Actinokineospora sp. Strain EG49.</title>
        <authorList>
            <person name="Harjes J."/>
            <person name="Ryu T."/>
            <person name="Abdelmohsen U.R."/>
            <person name="Moitinho-Silva L."/>
            <person name="Horn H."/>
            <person name="Ravasi T."/>
            <person name="Hentschel U."/>
        </authorList>
    </citation>
    <scope>NUCLEOTIDE SEQUENCE [LARGE SCALE GENOMIC DNA]</scope>
    <source>
        <strain evidence="2 3">EG49</strain>
    </source>
</reference>
<name>W7J434_9PSEU</name>
<sequence>MLAVAGADVEDGPGVPGAVGGEARRVQVDHLFSGDAAHGAEDSAATDPGAPVGAGVRRHRAVRRRRVSPAR</sequence>
<keyword evidence="3" id="KW-1185">Reference proteome</keyword>
<gene>
    <name evidence="2" type="ORF">UO65_0861</name>
</gene>
<dbReference type="AlphaFoldDB" id="W7J434"/>
<feature type="region of interest" description="Disordered" evidence="1">
    <location>
        <begin position="1"/>
        <end position="71"/>
    </location>
</feature>
<feature type="compositionally biased region" description="Basic residues" evidence="1">
    <location>
        <begin position="56"/>
        <end position="71"/>
    </location>
</feature>
<dbReference type="EMBL" id="AYXG01000033">
    <property type="protein sequence ID" value="EWC63772.1"/>
    <property type="molecule type" value="Genomic_DNA"/>
</dbReference>